<evidence type="ECO:0000313" key="3">
    <source>
        <dbReference type="Proteomes" id="UP000001542"/>
    </source>
</evidence>
<reference evidence="2" key="1">
    <citation type="submission" date="2006-10" db="EMBL/GenBank/DDBJ databases">
        <authorList>
            <person name="Amadeo P."/>
            <person name="Zhao Q."/>
            <person name="Wortman J."/>
            <person name="Fraser-Liggett C."/>
            <person name="Carlton J."/>
        </authorList>
    </citation>
    <scope>NUCLEOTIDE SEQUENCE</scope>
    <source>
        <strain evidence="2">G3</strain>
    </source>
</reference>
<reference evidence="2" key="2">
    <citation type="journal article" date="2007" name="Science">
        <title>Draft genome sequence of the sexually transmitted pathogen Trichomonas vaginalis.</title>
        <authorList>
            <person name="Carlton J.M."/>
            <person name="Hirt R.P."/>
            <person name="Silva J.C."/>
            <person name="Delcher A.L."/>
            <person name="Schatz M."/>
            <person name="Zhao Q."/>
            <person name="Wortman J.R."/>
            <person name="Bidwell S.L."/>
            <person name="Alsmark U.C.M."/>
            <person name="Besteiro S."/>
            <person name="Sicheritz-Ponten T."/>
            <person name="Noel C.J."/>
            <person name="Dacks J.B."/>
            <person name="Foster P.G."/>
            <person name="Simillion C."/>
            <person name="Van de Peer Y."/>
            <person name="Miranda-Saavedra D."/>
            <person name="Barton G.J."/>
            <person name="Westrop G.D."/>
            <person name="Mueller S."/>
            <person name="Dessi D."/>
            <person name="Fiori P.L."/>
            <person name="Ren Q."/>
            <person name="Paulsen I."/>
            <person name="Zhang H."/>
            <person name="Bastida-Corcuera F.D."/>
            <person name="Simoes-Barbosa A."/>
            <person name="Brown M.T."/>
            <person name="Hayes R.D."/>
            <person name="Mukherjee M."/>
            <person name="Okumura C.Y."/>
            <person name="Schneider R."/>
            <person name="Smith A.J."/>
            <person name="Vanacova S."/>
            <person name="Villalvazo M."/>
            <person name="Haas B.J."/>
            <person name="Pertea M."/>
            <person name="Feldblyum T.V."/>
            <person name="Utterback T.R."/>
            <person name="Shu C.L."/>
            <person name="Osoegawa K."/>
            <person name="de Jong P.J."/>
            <person name="Hrdy I."/>
            <person name="Horvathova L."/>
            <person name="Zubacova Z."/>
            <person name="Dolezal P."/>
            <person name="Malik S.B."/>
            <person name="Logsdon J.M. Jr."/>
            <person name="Henze K."/>
            <person name="Gupta A."/>
            <person name="Wang C.C."/>
            <person name="Dunne R.L."/>
            <person name="Upcroft J.A."/>
            <person name="Upcroft P."/>
            <person name="White O."/>
            <person name="Salzberg S.L."/>
            <person name="Tang P."/>
            <person name="Chiu C.-H."/>
            <person name="Lee Y.-S."/>
            <person name="Embley T.M."/>
            <person name="Coombs G.H."/>
            <person name="Mottram J.C."/>
            <person name="Tachezy J."/>
            <person name="Fraser-Liggett C.M."/>
            <person name="Johnson P.J."/>
        </authorList>
    </citation>
    <scope>NUCLEOTIDE SEQUENCE [LARGE SCALE GENOMIC DNA]</scope>
    <source>
        <strain evidence="2">G3</strain>
    </source>
</reference>
<dbReference type="PANTHER" id="PTHR24182:SF13">
    <property type="entry name" value="LD18443P"/>
    <property type="match status" value="1"/>
</dbReference>
<keyword evidence="3" id="KW-1185">Reference proteome</keyword>
<organism evidence="2 3">
    <name type="scientific">Trichomonas vaginalis (strain ATCC PRA-98 / G3)</name>
    <dbReference type="NCBI Taxonomy" id="412133"/>
    <lineage>
        <taxon>Eukaryota</taxon>
        <taxon>Metamonada</taxon>
        <taxon>Parabasalia</taxon>
        <taxon>Trichomonadida</taxon>
        <taxon>Trichomonadidae</taxon>
        <taxon>Trichomonas</taxon>
    </lineage>
</organism>
<dbReference type="KEGG" id="tva:4747298"/>
<gene>
    <name evidence="2" type="ORF">TVAG_385960</name>
</gene>
<dbReference type="Pfam" id="PF11929">
    <property type="entry name" value="DUF3447"/>
    <property type="match status" value="1"/>
</dbReference>
<dbReference type="InterPro" id="IPR036770">
    <property type="entry name" value="Ankyrin_rpt-contain_sf"/>
</dbReference>
<sequence>MSECLKYQKPNKDCMEYAIISHNIDYVTFLMNEHKIKINLNNCGKHKNLESFLVCFDQTDDGDKCFIYSAYFGIASLCEYFLSLGADIDEKDINFFSKSSLEMYINFTKYKYYIIC</sequence>
<dbReference type="InterPro" id="IPR020683">
    <property type="entry name" value="DUF3447"/>
</dbReference>
<name>A2FZN5_TRIV3</name>
<dbReference type="SUPFAM" id="SSF48403">
    <property type="entry name" value="Ankyrin repeat"/>
    <property type="match status" value="1"/>
</dbReference>
<dbReference type="VEuPathDB" id="TrichDB:TVAGG3_0249000"/>
<proteinExistence type="predicted"/>
<dbReference type="EMBL" id="DS114182">
    <property type="protein sequence ID" value="EAX89626.1"/>
    <property type="molecule type" value="Genomic_DNA"/>
</dbReference>
<dbReference type="Proteomes" id="UP000001542">
    <property type="component" value="Unassembled WGS sequence"/>
</dbReference>
<protein>
    <recommendedName>
        <fullName evidence="1">DUF3447 domain-containing protein</fullName>
    </recommendedName>
</protein>
<accession>A2FZN5</accession>
<dbReference type="AlphaFoldDB" id="A2FZN5"/>
<dbReference type="OrthoDB" id="3799861at2759"/>
<dbReference type="PANTHER" id="PTHR24182">
    <property type="entry name" value="ANKYRIN REPEAT AND SOCS BOX CONTAINING 4"/>
    <property type="match status" value="1"/>
</dbReference>
<dbReference type="InParanoid" id="A2FZN5"/>
<evidence type="ECO:0000313" key="2">
    <source>
        <dbReference type="EMBL" id="EAX89626.1"/>
    </source>
</evidence>
<dbReference type="RefSeq" id="XP_001302556.1">
    <property type="nucleotide sequence ID" value="XM_001302555.1"/>
</dbReference>
<evidence type="ECO:0000259" key="1">
    <source>
        <dbReference type="Pfam" id="PF11929"/>
    </source>
</evidence>
<feature type="domain" description="DUF3447" evidence="1">
    <location>
        <begin position="1"/>
        <end position="55"/>
    </location>
</feature>